<dbReference type="InterPro" id="IPR054695">
    <property type="entry name" value="Pierisin-like_dom"/>
</dbReference>
<dbReference type="Gene3D" id="3.90.210.10">
    <property type="entry name" value="Heat-Labile Enterotoxin, subunit A"/>
    <property type="match status" value="1"/>
</dbReference>
<dbReference type="Proteomes" id="UP000428333">
    <property type="component" value="Linkage Group LG11"/>
</dbReference>
<protein>
    <recommendedName>
        <fullName evidence="1">Pierisin-like domain-containing protein</fullName>
    </recommendedName>
</protein>
<dbReference type="SUPFAM" id="SSF56399">
    <property type="entry name" value="ADP-ribosylation"/>
    <property type="match status" value="1"/>
</dbReference>
<dbReference type="OrthoDB" id="1417483at2759"/>
<reference evidence="2 3" key="1">
    <citation type="journal article" date="2019" name="Genome Biol. Evol.">
        <title>The Rhododendron genome and chromosomal organization provide insight into shared whole-genome duplications across the heath family (Ericaceae).</title>
        <authorList>
            <person name="Soza V.L."/>
            <person name="Lindsley D."/>
            <person name="Waalkes A."/>
            <person name="Ramage E."/>
            <person name="Patwardhan R.P."/>
            <person name="Burton J.N."/>
            <person name="Adey A."/>
            <person name="Kumar A."/>
            <person name="Qiu R."/>
            <person name="Shendure J."/>
            <person name="Hall B."/>
        </authorList>
    </citation>
    <scope>NUCLEOTIDE SEQUENCE [LARGE SCALE GENOMIC DNA]</scope>
    <source>
        <strain evidence="2">RSF 1966-606</strain>
    </source>
</reference>
<sequence length="253" mass="28961">MLRSFDSSSWSATLLQEVILEEKFILHKRILLLLLKGIPLLLLHKGIRNTATLHKATLHREGTLPNMPLRSGGIANDYIWRGCSSKSSEVPLTLDEDKVAQLVVGTVFYINTQAVKKSLDKFVFRNGKQDIQAKVFRWDTRSEGEVYRKGFLARAQGKTVYRYEINPPGGILVCHSMGDRNPYLVQNEISFVDGIAPRYICFAQKFKLVIVENDARKWDPADNILLLLNCGFKPEDEGRIKEEHDNFLRISKW</sequence>
<keyword evidence="3" id="KW-1185">Reference proteome</keyword>
<dbReference type="Pfam" id="PF22596">
    <property type="entry name" value="Scabin-like"/>
    <property type="match status" value="1"/>
</dbReference>
<comment type="caution">
    <text evidence="2">The sequence shown here is derived from an EMBL/GenBank/DDBJ whole genome shotgun (WGS) entry which is preliminary data.</text>
</comment>
<feature type="domain" description="Pierisin-like" evidence="1">
    <location>
        <begin position="158"/>
        <end position="206"/>
    </location>
</feature>
<dbReference type="AlphaFoldDB" id="A0A6A4KX46"/>
<evidence type="ECO:0000313" key="3">
    <source>
        <dbReference type="Proteomes" id="UP000428333"/>
    </source>
</evidence>
<evidence type="ECO:0000313" key="2">
    <source>
        <dbReference type="EMBL" id="KAE9449822.1"/>
    </source>
</evidence>
<organism evidence="2 3">
    <name type="scientific">Rhododendron williamsianum</name>
    <dbReference type="NCBI Taxonomy" id="262921"/>
    <lineage>
        <taxon>Eukaryota</taxon>
        <taxon>Viridiplantae</taxon>
        <taxon>Streptophyta</taxon>
        <taxon>Embryophyta</taxon>
        <taxon>Tracheophyta</taxon>
        <taxon>Spermatophyta</taxon>
        <taxon>Magnoliopsida</taxon>
        <taxon>eudicotyledons</taxon>
        <taxon>Gunneridae</taxon>
        <taxon>Pentapetalae</taxon>
        <taxon>asterids</taxon>
        <taxon>Ericales</taxon>
        <taxon>Ericaceae</taxon>
        <taxon>Ericoideae</taxon>
        <taxon>Rhodoreae</taxon>
        <taxon>Rhododendron</taxon>
    </lineage>
</organism>
<dbReference type="EMBL" id="QEFC01003117">
    <property type="protein sequence ID" value="KAE9449822.1"/>
    <property type="molecule type" value="Genomic_DNA"/>
</dbReference>
<gene>
    <name evidence="2" type="ORF">C3L33_18287</name>
</gene>
<feature type="non-terminal residue" evidence="2">
    <location>
        <position position="1"/>
    </location>
</feature>
<proteinExistence type="predicted"/>
<accession>A0A6A4KX46</accession>
<name>A0A6A4KX46_9ERIC</name>
<evidence type="ECO:0000259" key="1">
    <source>
        <dbReference type="Pfam" id="PF22596"/>
    </source>
</evidence>